<dbReference type="EMBL" id="HBUF01201207">
    <property type="protein sequence ID" value="CAG6661975.1"/>
    <property type="molecule type" value="Transcribed_RNA"/>
</dbReference>
<dbReference type="EMBL" id="HBUF01367990">
    <property type="protein sequence ID" value="CAG6724609.1"/>
    <property type="molecule type" value="Transcribed_RNA"/>
</dbReference>
<dbReference type="EMBL" id="HBUF01618959">
    <property type="protein sequence ID" value="CAG6780563.1"/>
    <property type="molecule type" value="Transcribed_RNA"/>
</dbReference>
<dbReference type="EMBL" id="HBUF01618957">
    <property type="protein sequence ID" value="CAG6780559.1"/>
    <property type="molecule type" value="Transcribed_RNA"/>
</dbReference>
<keyword evidence="1" id="KW-0472">Membrane</keyword>
<keyword evidence="1" id="KW-1133">Transmembrane helix</keyword>
<accession>A0A8D8PRF3</accession>
<feature type="chain" id="PRO_5036261698" description="Secreted protein" evidence="2">
    <location>
        <begin position="21"/>
        <end position="117"/>
    </location>
</feature>
<evidence type="ECO:0000256" key="2">
    <source>
        <dbReference type="SAM" id="SignalP"/>
    </source>
</evidence>
<name>A0A8D8PRF3_9HEMI</name>
<dbReference type="EMBL" id="HBUF01201210">
    <property type="protein sequence ID" value="CAG6661981.1"/>
    <property type="molecule type" value="Transcribed_RNA"/>
</dbReference>
<feature type="transmembrane region" description="Helical" evidence="1">
    <location>
        <begin position="6"/>
        <end position="26"/>
    </location>
</feature>
<dbReference type="EMBL" id="HBUF01618958">
    <property type="protein sequence ID" value="CAG6780561.1"/>
    <property type="molecule type" value="Transcribed_RNA"/>
</dbReference>
<evidence type="ECO:0000313" key="3">
    <source>
        <dbReference type="EMBL" id="CAG6611215.1"/>
    </source>
</evidence>
<dbReference type="EMBL" id="HBUF01201208">
    <property type="protein sequence ID" value="CAG6661977.1"/>
    <property type="molecule type" value="Transcribed_RNA"/>
</dbReference>
<dbReference type="EMBL" id="HBUF01201209">
    <property type="protein sequence ID" value="CAG6661979.1"/>
    <property type="molecule type" value="Transcribed_RNA"/>
</dbReference>
<protein>
    <recommendedName>
        <fullName evidence="4">Secreted protein</fullName>
    </recommendedName>
</protein>
<proteinExistence type="predicted"/>
<keyword evidence="1" id="KW-0812">Transmembrane</keyword>
<dbReference type="AlphaFoldDB" id="A0A8D8PRF3"/>
<dbReference type="EMBL" id="HBUF01020994">
    <property type="protein sequence ID" value="CAG6611215.1"/>
    <property type="molecule type" value="Transcribed_RNA"/>
</dbReference>
<dbReference type="EMBL" id="HBUF01020993">
    <property type="protein sequence ID" value="CAG6611212.1"/>
    <property type="molecule type" value="Transcribed_RNA"/>
</dbReference>
<keyword evidence="2" id="KW-0732">Signal</keyword>
<feature type="signal peptide" evidence="2">
    <location>
        <begin position="1"/>
        <end position="20"/>
    </location>
</feature>
<dbReference type="EMBL" id="HBUF01020995">
    <property type="protein sequence ID" value="CAG6611218.1"/>
    <property type="molecule type" value="Transcribed_RNA"/>
</dbReference>
<reference evidence="3" key="1">
    <citation type="submission" date="2021-05" db="EMBL/GenBank/DDBJ databases">
        <authorList>
            <person name="Alioto T."/>
            <person name="Alioto T."/>
            <person name="Gomez Garrido J."/>
        </authorList>
    </citation>
    <scope>NUCLEOTIDE SEQUENCE</scope>
</reference>
<sequence>MIALPLLDDILILLVTMTTSCTYSAAARSRRPRSMICGGSTCLRASGTGCSPVEAIHLPRPVLVLYRTNCVWSCSGDSLNRRPILSIRRGVCSTNCTFTISTRITGRRSVRPPVLPP</sequence>
<evidence type="ECO:0008006" key="4">
    <source>
        <dbReference type="Google" id="ProtNLM"/>
    </source>
</evidence>
<dbReference type="EMBL" id="HBUF01367989">
    <property type="protein sequence ID" value="CAG6724607.1"/>
    <property type="molecule type" value="Transcribed_RNA"/>
</dbReference>
<organism evidence="3">
    <name type="scientific">Cacopsylla melanoneura</name>
    <dbReference type="NCBI Taxonomy" id="428564"/>
    <lineage>
        <taxon>Eukaryota</taxon>
        <taxon>Metazoa</taxon>
        <taxon>Ecdysozoa</taxon>
        <taxon>Arthropoda</taxon>
        <taxon>Hexapoda</taxon>
        <taxon>Insecta</taxon>
        <taxon>Pterygota</taxon>
        <taxon>Neoptera</taxon>
        <taxon>Paraneoptera</taxon>
        <taxon>Hemiptera</taxon>
        <taxon>Sternorrhyncha</taxon>
        <taxon>Psylloidea</taxon>
        <taxon>Psyllidae</taxon>
        <taxon>Psyllinae</taxon>
        <taxon>Cacopsylla</taxon>
    </lineage>
</organism>
<evidence type="ECO:0000256" key="1">
    <source>
        <dbReference type="SAM" id="Phobius"/>
    </source>
</evidence>